<dbReference type="SMART" id="SM00324">
    <property type="entry name" value="RhoGAP"/>
    <property type="match status" value="1"/>
</dbReference>
<dbReference type="Pfam" id="PF00620">
    <property type="entry name" value="RhoGAP"/>
    <property type="match status" value="1"/>
</dbReference>
<dbReference type="FunFam" id="1.20.1270.60:FF:000063">
    <property type="entry name" value="Rho GTPase activator"/>
    <property type="match status" value="1"/>
</dbReference>
<protein>
    <submittedName>
        <fullName evidence="7">RhoGAP-domain-containing protein</fullName>
    </submittedName>
</protein>
<evidence type="ECO:0000256" key="2">
    <source>
        <dbReference type="PROSITE-ProRule" id="PRU01077"/>
    </source>
</evidence>
<evidence type="ECO:0000256" key="1">
    <source>
        <dbReference type="ARBA" id="ARBA00022468"/>
    </source>
</evidence>
<dbReference type="InterPro" id="IPR008936">
    <property type="entry name" value="Rho_GTPase_activation_prot"/>
</dbReference>
<dbReference type="GO" id="GO:0007165">
    <property type="term" value="P:signal transduction"/>
    <property type="evidence" value="ECO:0007669"/>
    <property type="project" value="InterPro"/>
</dbReference>
<dbReference type="GO" id="GO:0005938">
    <property type="term" value="C:cell cortex"/>
    <property type="evidence" value="ECO:0007669"/>
    <property type="project" value="UniProtKB-ARBA"/>
</dbReference>
<dbReference type="Pfam" id="PF00611">
    <property type="entry name" value="FCH"/>
    <property type="match status" value="1"/>
</dbReference>
<feature type="region of interest" description="Disordered" evidence="4">
    <location>
        <begin position="373"/>
        <end position="556"/>
    </location>
</feature>
<evidence type="ECO:0000259" key="6">
    <source>
        <dbReference type="PROSITE" id="PS51741"/>
    </source>
</evidence>
<feature type="domain" description="F-BAR" evidence="6">
    <location>
        <begin position="71"/>
        <end position="341"/>
    </location>
</feature>
<feature type="compositionally biased region" description="Low complexity" evidence="4">
    <location>
        <begin position="393"/>
        <end position="408"/>
    </location>
</feature>
<dbReference type="PANTHER" id="PTHR23176:SF136">
    <property type="entry name" value="RHO GTPASE ACTIVATOR (RGD1)"/>
    <property type="match status" value="1"/>
</dbReference>
<dbReference type="CDD" id="cd07652">
    <property type="entry name" value="F-BAR_Rgd1"/>
    <property type="match status" value="1"/>
</dbReference>
<sequence length="761" mass="84080">MQDPDQTVETNSGLGLDLPPKDNTSPTDDATSPVEHFPPVTNEASSFTPSSVPSGPSTGPSTGLVDEATRKAVDHVLYSDIGVNTLLTRLKQSIASVRDFSTFLKERSNVEDEHAKKLRRMCKTTFQNIRSADSRQGSYAQQFEAVTTLHERMADNGLQFSLNLHQMHEDLNQLAYEMEKGRKHWKATGLSAEQRVQDAERQLDKAKQKYDSLAEDYDHAKTGDKSGRHFGLRGPKSGAQYEEDLLKKLQFADKDYQSKVQYAQQERQQLITTGRPQAVKTMQELISECDAGLALQFQKFAIFSEKLLLGNGILMSPLNDQDGPQQRSMRDMISQIDNQQDFHSYVRSFSGKVPANAPEIEYKKHPTLMPLQQTMQQQQPVRQHEPQLPPQPLDQSPPRGPQASGAPSSQPPPQFPMAQYSPDFPKQNNQGPPTIPPQSFDGPGGGFEPQRDRVQQQPHRGPHNGQSIPLTPSGPGRGYGGPPPQQYSQGPGQPPYGNSRGPYPNGPGGNGPMGMGMGAPPMGSNAGATPSGPMQHQQPPTPTSRDRNGGFGRGGAAYSAAPVKPVFGITLEDLFLRDQSPVPKVVYECINAVSLFGLEHEGIYRISGNTVQVQELKALFNNDSSRVDFRNPETFYHDVNNPANLLKQFLRELPDPLLTTQQYEKLIDAARIQDDLVRRDNLHAIINDLPDPNYATLRAVVLHLHKVDQHSDKNRMTPMNLSVVFAPTLMGPHIGDMVDASLQPKVVETILVNALQIFDED</sequence>
<dbReference type="InterPro" id="IPR001060">
    <property type="entry name" value="FCH_dom"/>
</dbReference>
<reference evidence="7" key="1">
    <citation type="journal article" date="2020" name="Stud. Mycol.">
        <title>101 Dothideomycetes genomes: a test case for predicting lifestyles and emergence of pathogens.</title>
        <authorList>
            <person name="Haridas S."/>
            <person name="Albert R."/>
            <person name="Binder M."/>
            <person name="Bloem J."/>
            <person name="Labutti K."/>
            <person name="Salamov A."/>
            <person name="Andreopoulos B."/>
            <person name="Baker S."/>
            <person name="Barry K."/>
            <person name="Bills G."/>
            <person name="Bluhm B."/>
            <person name="Cannon C."/>
            <person name="Castanera R."/>
            <person name="Culley D."/>
            <person name="Daum C."/>
            <person name="Ezra D."/>
            <person name="Gonzalez J."/>
            <person name="Henrissat B."/>
            <person name="Kuo A."/>
            <person name="Liang C."/>
            <person name="Lipzen A."/>
            <person name="Lutzoni F."/>
            <person name="Magnuson J."/>
            <person name="Mondo S."/>
            <person name="Nolan M."/>
            <person name="Ohm R."/>
            <person name="Pangilinan J."/>
            <person name="Park H.-J."/>
            <person name="Ramirez L."/>
            <person name="Alfaro M."/>
            <person name="Sun H."/>
            <person name="Tritt A."/>
            <person name="Yoshinaga Y."/>
            <person name="Zwiers L.-H."/>
            <person name="Turgeon B."/>
            <person name="Goodwin S."/>
            <person name="Spatafora J."/>
            <person name="Crous P."/>
            <person name="Grigoriev I."/>
        </authorList>
    </citation>
    <scope>NUCLEOTIDE SEQUENCE</scope>
    <source>
        <strain evidence="7">CBS 130266</strain>
    </source>
</reference>
<dbReference type="PROSITE" id="PS51741">
    <property type="entry name" value="F_BAR"/>
    <property type="match status" value="1"/>
</dbReference>
<dbReference type="InterPro" id="IPR000198">
    <property type="entry name" value="RhoGAP_dom"/>
</dbReference>
<name>A0A9P4P2E5_9PEZI</name>
<dbReference type="InterPro" id="IPR027267">
    <property type="entry name" value="AH/BAR_dom_sf"/>
</dbReference>
<dbReference type="PROSITE" id="PS50238">
    <property type="entry name" value="RHOGAP"/>
    <property type="match status" value="1"/>
</dbReference>
<accession>A0A9P4P2E5</accession>
<dbReference type="InterPro" id="IPR050729">
    <property type="entry name" value="Rho-GAP"/>
</dbReference>
<dbReference type="SUPFAM" id="SSF103657">
    <property type="entry name" value="BAR/IMD domain-like"/>
    <property type="match status" value="1"/>
</dbReference>
<dbReference type="SMART" id="SM00055">
    <property type="entry name" value="FCH"/>
    <property type="match status" value="1"/>
</dbReference>
<evidence type="ECO:0000256" key="4">
    <source>
        <dbReference type="SAM" id="MobiDB-lite"/>
    </source>
</evidence>
<organism evidence="7 8">
    <name type="scientific">Tothia fuscella</name>
    <dbReference type="NCBI Taxonomy" id="1048955"/>
    <lineage>
        <taxon>Eukaryota</taxon>
        <taxon>Fungi</taxon>
        <taxon>Dikarya</taxon>
        <taxon>Ascomycota</taxon>
        <taxon>Pezizomycotina</taxon>
        <taxon>Dothideomycetes</taxon>
        <taxon>Pleosporomycetidae</taxon>
        <taxon>Venturiales</taxon>
        <taxon>Cylindrosympodiaceae</taxon>
        <taxon>Tothia</taxon>
    </lineage>
</organism>
<dbReference type="AlphaFoldDB" id="A0A9P4P2E5"/>
<dbReference type="Proteomes" id="UP000800235">
    <property type="component" value="Unassembled WGS sequence"/>
</dbReference>
<dbReference type="EMBL" id="MU007012">
    <property type="protein sequence ID" value="KAF2435673.1"/>
    <property type="molecule type" value="Genomic_DNA"/>
</dbReference>
<keyword evidence="2 3" id="KW-0175">Coiled coil</keyword>
<feature type="compositionally biased region" description="Low complexity" evidence="4">
    <location>
        <begin position="486"/>
        <end position="503"/>
    </location>
</feature>
<feature type="compositionally biased region" description="Low complexity" evidence="4">
    <location>
        <begin position="45"/>
        <end position="63"/>
    </location>
</feature>
<comment type="caution">
    <text evidence="7">The sequence shown here is derived from an EMBL/GenBank/DDBJ whole genome shotgun (WGS) entry which is preliminary data.</text>
</comment>
<keyword evidence="8" id="KW-1185">Reference proteome</keyword>
<feature type="compositionally biased region" description="Low complexity" evidence="4">
    <location>
        <begin position="518"/>
        <end position="527"/>
    </location>
</feature>
<feature type="coiled-coil region" evidence="3">
    <location>
        <begin position="189"/>
        <end position="216"/>
    </location>
</feature>
<dbReference type="PANTHER" id="PTHR23176">
    <property type="entry name" value="RHO/RAC/CDC GTPASE-ACTIVATING PROTEIN"/>
    <property type="match status" value="1"/>
</dbReference>
<feature type="compositionally biased region" description="Polar residues" evidence="4">
    <location>
        <begin position="1"/>
        <end position="13"/>
    </location>
</feature>
<dbReference type="InterPro" id="IPR031160">
    <property type="entry name" value="F_BAR_dom"/>
</dbReference>
<dbReference type="SUPFAM" id="SSF48350">
    <property type="entry name" value="GTPase activation domain, GAP"/>
    <property type="match status" value="1"/>
</dbReference>
<feature type="compositionally biased region" description="Gly residues" evidence="4">
    <location>
        <begin position="506"/>
        <end position="517"/>
    </location>
</feature>
<feature type="region of interest" description="Disordered" evidence="4">
    <location>
        <begin position="1"/>
        <end position="64"/>
    </location>
</feature>
<evidence type="ECO:0000256" key="3">
    <source>
        <dbReference type="SAM" id="Coils"/>
    </source>
</evidence>
<dbReference type="OrthoDB" id="437889at2759"/>
<dbReference type="GO" id="GO:0005096">
    <property type="term" value="F:GTPase activator activity"/>
    <property type="evidence" value="ECO:0007669"/>
    <property type="project" value="UniProtKB-KW"/>
</dbReference>
<evidence type="ECO:0000259" key="5">
    <source>
        <dbReference type="PROSITE" id="PS50238"/>
    </source>
</evidence>
<dbReference type="Gene3D" id="1.20.1270.60">
    <property type="entry name" value="Arfaptin homology (AH) domain/BAR domain"/>
    <property type="match status" value="1"/>
</dbReference>
<gene>
    <name evidence="7" type="ORF">EJ08DRAFT_645373</name>
</gene>
<evidence type="ECO:0000313" key="8">
    <source>
        <dbReference type="Proteomes" id="UP000800235"/>
    </source>
</evidence>
<keyword evidence="1" id="KW-0343">GTPase activation</keyword>
<proteinExistence type="predicted"/>
<evidence type="ECO:0000313" key="7">
    <source>
        <dbReference type="EMBL" id="KAF2435673.1"/>
    </source>
</evidence>
<feature type="domain" description="Rho-GAP" evidence="5">
    <location>
        <begin position="569"/>
        <end position="758"/>
    </location>
</feature>
<dbReference type="Gene3D" id="1.10.555.10">
    <property type="entry name" value="Rho GTPase activation protein"/>
    <property type="match status" value="1"/>
</dbReference>